<organism evidence="2 3">
    <name type="scientific">Citrobacter freundii</name>
    <dbReference type="NCBI Taxonomy" id="546"/>
    <lineage>
        <taxon>Bacteria</taxon>
        <taxon>Pseudomonadati</taxon>
        <taxon>Pseudomonadota</taxon>
        <taxon>Gammaproteobacteria</taxon>
        <taxon>Enterobacterales</taxon>
        <taxon>Enterobacteriaceae</taxon>
        <taxon>Citrobacter</taxon>
        <taxon>Citrobacter freundii complex</taxon>
    </lineage>
</organism>
<dbReference type="Proteomes" id="UP000019194">
    <property type="component" value="Unassembled WGS sequence"/>
</dbReference>
<keyword evidence="1" id="KW-0472">Membrane</keyword>
<feature type="transmembrane region" description="Helical" evidence="1">
    <location>
        <begin position="25"/>
        <end position="48"/>
    </location>
</feature>
<proteinExistence type="predicted"/>
<evidence type="ECO:0000256" key="1">
    <source>
        <dbReference type="SAM" id="Phobius"/>
    </source>
</evidence>
<evidence type="ECO:0000313" key="3">
    <source>
        <dbReference type="Proteomes" id="UP000019194"/>
    </source>
</evidence>
<dbReference type="AlphaFoldDB" id="A0A7G2J047"/>
<name>A0A7G2J047_CITFR</name>
<keyword evidence="1" id="KW-1133">Transmembrane helix</keyword>
<comment type="caution">
    <text evidence="2">The sequence shown here is derived from an EMBL/GenBank/DDBJ whole genome shotgun (WGS) entry which is preliminary data.</text>
</comment>
<keyword evidence="1" id="KW-0812">Transmembrane</keyword>
<evidence type="ECO:0000313" key="2">
    <source>
        <dbReference type="EMBL" id="CDL41729.1"/>
    </source>
</evidence>
<sequence>MAYRGRRFFAKWNKTHSRVSKLEKLTVSLFAVSNFFYALKTVVFYRYLTPLSY</sequence>
<reference evidence="2 3" key="1">
    <citation type="submission" date="2013-10" db="EMBL/GenBank/DDBJ databases">
        <title>Antibiotic resistance diversity of beta-lactamase producers in the General Hospital Vienna.</title>
        <authorList>
            <person name="Barisic I."/>
            <person name="Mitteregger D."/>
            <person name="Hirschl A.M."/>
            <person name="Noehammer C."/>
            <person name="Wiesinger-Mayr H."/>
        </authorList>
    </citation>
    <scope>NUCLEOTIDE SEQUENCE [LARGE SCALE GENOMIC DNA]</scope>
    <source>
        <strain evidence="2 3">ISC11</strain>
    </source>
</reference>
<accession>A0A7G2J047</accession>
<dbReference type="EMBL" id="CBWP010000088">
    <property type="protein sequence ID" value="CDL41729.1"/>
    <property type="molecule type" value="Genomic_DNA"/>
</dbReference>
<protein>
    <submittedName>
        <fullName evidence="2">Uncharacterized protein</fullName>
    </submittedName>
</protein>